<dbReference type="AlphaFoldDB" id="A0A139IEH9"/>
<dbReference type="EMBL" id="LFZO01000127">
    <property type="protein sequence ID" value="KXT13162.1"/>
    <property type="molecule type" value="Genomic_DNA"/>
</dbReference>
<protein>
    <recommendedName>
        <fullName evidence="1">Heterokaryon incompatibility domain-containing protein</fullName>
    </recommendedName>
</protein>
<dbReference type="OrthoDB" id="194358at2759"/>
<comment type="caution">
    <text evidence="2">The sequence shown here is derived from an EMBL/GenBank/DDBJ whole genome shotgun (WGS) entry which is preliminary data.</text>
</comment>
<organism evidence="2 3">
    <name type="scientific">Pseudocercospora musae</name>
    <dbReference type="NCBI Taxonomy" id="113226"/>
    <lineage>
        <taxon>Eukaryota</taxon>
        <taxon>Fungi</taxon>
        <taxon>Dikarya</taxon>
        <taxon>Ascomycota</taxon>
        <taxon>Pezizomycotina</taxon>
        <taxon>Dothideomycetes</taxon>
        <taxon>Dothideomycetidae</taxon>
        <taxon>Mycosphaerellales</taxon>
        <taxon>Mycosphaerellaceae</taxon>
        <taxon>Pseudocercospora</taxon>
    </lineage>
</organism>
<dbReference type="Proteomes" id="UP000073492">
    <property type="component" value="Unassembled WGS sequence"/>
</dbReference>
<dbReference type="Pfam" id="PF06985">
    <property type="entry name" value="HET"/>
    <property type="match status" value="1"/>
</dbReference>
<feature type="domain" description="Heterokaryon incompatibility" evidence="1">
    <location>
        <begin position="35"/>
        <end position="82"/>
    </location>
</feature>
<evidence type="ECO:0000313" key="2">
    <source>
        <dbReference type="EMBL" id="KXT13163.1"/>
    </source>
</evidence>
<reference evidence="2 3" key="1">
    <citation type="submission" date="2015-07" db="EMBL/GenBank/DDBJ databases">
        <title>Comparative genomics of the Sigatoka disease complex on banana suggests a link between parallel evolutionary changes in Pseudocercospora fijiensis and Pseudocercospora eumusae and increased virulence on the banana host.</title>
        <authorList>
            <person name="Chang T.-C."/>
            <person name="Salvucci A."/>
            <person name="Crous P.W."/>
            <person name="Stergiopoulos I."/>
        </authorList>
    </citation>
    <scope>NUCLEOTIDE SEQUENCE [LARGE SCALE GENOMIC DNA]</scope>
    <source>
        <strain evidence="2 3">CBS 116634</strain>
    </source>
</reference>
<evidence type="ECO:0000313" key="3">
    <source>
        <dbReference type="Proteomes" id="UP000073492"/>
    </source>
</evidence>
<accession>A0A139IEH9</accession>
<proteinExistence type="predicted"/>
<gene>
    <name evidence="2" type="ORF">AC579_9381</name>
</gene>
<keyword evidence="3" id="KW-1185">Reference proteome</keyword>
<dbReference type="EMBL" id="LFZO01000127">
    <property type="protein sequence ID" value="KXT13163.1"/>
    <property type="molecule type" value="Genomic_DNA"/>
</dbReference>
<dbReference type="InterPro" id="IPR010730">
    <property type="entry name" value="HET"/>
</dbReference>
<evidence type="ECO:0000259" key="1">
    <source>
        <dbReference type="Pfam" id="PF06985"/>
    </source>
</evidence>
<name>A0A139IEH9_9PEZI</name>
<sequence>MATRQMRLDDKHRTLCKLKILITCEIARLIEHTGIDAMCINQRDLDERTIQVTLMGEIFRPSTGNLIYLGEDEDFVEPAFQSIRN</sequence>